<evidence type="ECO:0000313" key="1">
    <source>
        <dbReference type="EMBL" id="CAB1129821.1"/>
    </source>
</evidence>
<proteinExistence type="predicted"/>
<sequence length="83" mass="8754">MSWYLDLPAKARDRVPVCLTCSDAAEALRIRSVGPDGGWARAWGPRGLVEVDVTLVGSVRPGMLVLVHGGVALAVVEEGTLDV</sequence>
<organism evidence="1 2">
    <name type="scientific">Candidatus Hydrogenisulfobacillus filiaventi</name>
    <dbReference type="NCBI Taxonomy" id="2707344"/>
    <lineage>
        <taxon>Bacteria</taxon>
        <taxon>Bacillati</taxon>
        <taxon>Bacillota</taxon>
        <taxon>Clostridia</taxon>
        <taxon>Eubacteriales</taxon>
        <taxon>Clostridiales Family XVII. Incertae Sedis</taxon>
        <taxon>Candidatus Hydrogenisulfobacillus</taxon>
    </lineage>
</organism>
<accession>A0A6F8ZJG9</accession>
<keyword evidence="2" id="KW-1185">Reference proteome</keyword>
<evidence type="ECO:0008006" key="3">
    <source>
        <dbReference type="Google" id="ProtNLM"/>
    </source>
</evidence>
<reference evidence="1 2" key="1">
    <citation type="submission" date="2020-02" db="EMBL/GenBank/DDBJ databases">
        <authorList>
            <person name="Hogendoorn C."/>
        </authorList>
    </citation>
    <scope>NUCLEOTIDE SEQUENCE [LARGE SCALE GENOMIC DNA]</scope>
    <source>
        <strain evidence="1">R501</strain>
    </source>
</reference>
<name>A0A6F8ZJG9_9FIRM</name>
<dbReference type="SUPFAM" id="SSF159127">
    <property type="entry name" value="HupF/HypC-like"/>
    <property type="match status" value="1"/>
</dbReference>
<protein>
    <recommendedName>
        <fullName evidence="3">Hydrogenase maturation factor</fullName>
    </recommendedName>
</protein>
<dbReference type="Proteomes" id="UP000503399">
    <property type="component" value="Chromosome"/>
</dbReference>
<evidence type="ECO:0000313" key="2">
    <source>
        <dbReference type="Proteomes" id="UP000503399"/>
    </source>
</evidence>
<dbReference type="AlphaFoldDB" id="A0A6F8ZJG9"/>
<dbReference type="EMBL" id="LR778114">
    <property type="protein sequence ID" value="CAB1129821.1"/>
    <property type="molecule type" value="Genomic_DNA"/>
</dbReference>
<dbReference type="KEGG" id="hfv:R50_2324"/>
<gene>
    <name evidence="1" type="ORF">R50_2324</name>
</gene>
<dbReference type="Gene3D" id="2.30.30.140">
    <property type="match status" value="1"/>
</dbReference>